<dbReference type="OrthoDB" id="9626941at2759"/>
<feature type="compositionally biased region" description="Basic and acidic residues" evidence="1">
    <location>
        <begin position="197"/>
        <end position="207"/>
    </location>
</feature>
<reference evidence="3 5" key="1">
    <citation type="submission" date="2020-01" db="EMBL/GenBank/DDBJ databases">
        <authorList>
            <consortium name="DOE Joint Genome Institute"/>
            <person name="Haridas S."/>
            <person name="Albert R."/>
            <person name="Binder M."/>
            <person name="Bloem J."/>
            <person name="Labutti K."/>
            <person name="Salamov A."/>
            <person name="Andreopoulos B."/>
            <person name="Baker S.E."/>
            <person name="Barry K."/>
            <person name="Bills G."/>
            <person name="Bluhm B.H."/>
            <person name="Cannon C."/>
            <person name="Castanera R."/>
            <person name="Culley D.E."/>
            <person name="Daum C."/>
            <person name="Ezra D."/>
            <person name="Gonzalez J.B."/>
            <person name="Henrissat B."/>
            <person name="Kuo A."/>
            <person name="Liang C."/>
            <person name="Lipzen A."/>
            <person name="Lutzoni F."/>
            <person name="Magnuson J."/>
            <person name="Mondo S."/>
            <person name="Nolan M."/>
            <person name="Ohm R."/>
            <person name="Pangilinan J."/>
            <person name="Park H.-J."/>
            <person name="Ramirez L."/>
            <person name="Alfaro M."/>
            <person name="Sun H."/>
            <person name="Tritt A."/>
            <person name="Yoshinaga Y."/>
            <person name="Zwiers L.-H."/>
            <person name="Turgeon B.G."/>
            <person name="Goodwin S.B."/>
            <person name="Spatafora J.W."/>
            <person name="Crous P.W."/>
            <person name="Grigoriev I.V."/>
        </authorList>
    </citation>
    <scope>NUCLEOTIDE SEQUENCE</scope>
    <source>
        <strain evidence="3 5">CBS 781.70</strain>
    </source>
</reference>
<feature type="transmembrane region" description="Helical" evidence="2">
    <location>
        <begin position="21"/>
        <end position="42"/>
    </location>
</feature>
<feature type="transmembrane region" description="Helical" evidence="2">
    <location>
        <begin position="48"/>
        <end position="66"/>
    </location>
</feature>
<dbReference type="PANTHER" id="PTHR28251:SF1">
    <property type="entry name" value="V-TYPE ATPASE ASSEMBLY FACTOR PKR1"/>
    <property type="match status" value="1"/>
</dbReference>
<feature type="compositionally biased region" description="Basic and acidic residues" evidence="1">
    <location>
        <begin position="78"/>
        <end position="93"/>
    </location>
</feature>
<dbReference type="GeneID" id="54423742"/>
<evidence type="ECO:0000313" key="4">
    <source>
        <dbReference type="Proteomes" id="UP000504638"/>
    </source>
</evidence>
<evidence type="ECO:0000256" key="1">
    <source>
        <dbReference type="SAM" id="MobiDB-lite"/>
    </source>
</evidence>
<dbReference type="Proteomes" id="UP000504638">
    <property type="component" value="Unplaced"/>
</dbReference>
<protein>
    <submittedName>
        <fullName evidence="3 5">Pkr1-domain-containing protein</fullName>
    </submittedName>
</protein>
<keyword evidence="2" id="KW-0812">Transmembrane</keyword>
<dbReference type="GO" id="GO:0005789">
    <property type="term" value="C:endoplasmic reticulum membrane"/>
    <property type="evidence" value="ECO:0007669"/>
    <property type="project" value="TreeGrafter"/>
</dbReference>
<dbReference type="RefSeq" id="XP_033532945.1">
    <property type="nucleotide sequence ID" value="XM_033683172.1"/>
</dbReference>
<reference evidence="5" key="2">
    <citation type="submission" date="2020-04" db="EMBL/GenBank/DDBJ databases">
        <authorList>
            <consortium name="NCBI Genome Project"/>
        </authorList>
    </citation>
    <scope>NUCLEOTIDE SEQUENCE</scope>
    <source>
        <strain evidence="5">CBS 781.70</strain>
    </source>
</reference>
<dbReference type="PANTHER" id="PTHR28251">
    <property type="entry name" value="V-TYPE ATPASE ASSEMBLY FACTOR PKR1"/>
    <property type="match status" value="1"/>
</dbReference>
<dbReference type="GO" id="GO:0070072">
    <property type="term" value="P:vacuolar proton-transporting V-type ATPase complex assembly"/>
    <property type="evidence" value="ECO:0007669"/>
    <property type="project" value="InterPro"/>
</dbReference>
<evidence type="ECO:0000256" key="2">
    <source>
        <dbReference type="SAM" id="Phobius"/>
    </source>
</evidence>
<sequence length="207" mass="22841">MAEFMENLWNSIFTPGPTPSLLIATNVTFATLQTLLLVLLIATRSWHFVALSTISGGLWWAINWFARELAVERAKEEEQKRKQREEQALKGEHDDGEDAGDDTHTETETETELDASPRVSKRRVAAEGSDSPRSKLSGYTGSSISLSTEGSDAEMVHKPSQSGAAVATGSHQFLSPSATQLHKRRNDDYSELSTDSEWEKVDDKAST</sequence>
<keyword evidence="2" id="KW-1133">Transmembrane helix</keyword>
<keyword evidence="4" id="KW-1185">Reference proteome</keyword>
<name>A0A6G1FZT8_9PEZI</name>
<dbReference type="AlphaFoldDB" id="A0A6G1FZT8"/>
<dbReference type="Pfam" id="PF08636">
    <property type="entry name" value="Pkr1"/>
    <property type="match status" value="1"/>
</dbReference>
<keyword evidence="2" id="KW-0472">Membrane</keyword>
<reference evidence="5" key="3">
    <citation type="submission" date="2025-04" db="UniProtKB">
        <authorList>
            <consortium name="RefSeq"/>
        </authorList>
    </citation>
    <scope>IDENTIFICATION</scope>
    <source>
        <strain evidence="5">CBS 781.70</strain>
    </source>
</reference>
<proteinExistence type="predicted"/>
<organism evidence="3">
    <name type="scientific">Eremomyces bilateralis CBS 781.70</name>
    <dbReference type="NCBI Taxonomy" id="1392243"/>
    <lineage>
        <taxon>Eukaryota</taxon>
        <taxon>Fungi</taxon>
        <taxon>Dikarya</taxon>
        <taxon>Ascomycota</taxon>
        <taxon>Pezizomycotina</taxon>
        <taxon>Dothideomycetes</taxon>
        <taxon>Dothideomycetes incertae sedis</taxon>
        <taxon>Eremomycetales</taxon>
        <taxon>Eremomycetaceae</taxon>
        <taxon>Eremomyces</taxon>
    </lineage>
</organism>
<dbReference type="InterPro" id="IPR013945">
    <property type="entry name" value="Pkr1"/>
</dbReference>
<feature type="region of interest" description="Disordered" evidence="1">
    <location>
        <begin position="78"/>
        <end position="207"/>
    </location>
</feature>
<accession>A0A6G1FZT8</accession>
<evidence type="ECO:0000313" key="3">
    <source>
        <dbReference type="EMBL" id="KAF1811314.1"/>
    </source>
</evidence>
<gene>
    <name evidence="3 5" type="ORF">P152DRAFT_68955</name>
</gene>
<feature type="compositionally biased region" description="Polar residues" evidence="1">
    <location>
        <begin position="159"/>
        <end position="180"/>
    </location>
</feature>
<feature type="compositionally biased region" description="Polar residues" evidence="1">
    <location>
        <begin position="137"/>
        <end position="150"/>
    </location>
</feature>
<evidence type="ECO:0000313" key="5">
    <source>
        <dbReference type="RefSeq" id="XP_033532945.1"/>
    </source>
</evidence>
<dbReference type="EMBL" id="ML975162">
    <property type="protein sequence ID" value="KAF1811314.1"/>
    <property type="molecule type" value="Genomic_DNA"/>
</dbReference>